<evidence type="ECO:0000256" key="1">
    <source>
        <dbReference type="SAM" id="MobiDB-lite"/>
    </source>
</evidence>
<sequence length="259" mass="29215">MLRILERVVGANAGFRGRGSVTERLRLNGAKIFRGITGVATSVAEYWMEATERIMDDLDFTDEQKLNGAMSLLRDESKYVEASYIDTRRREFPNLTQGDHSVAEYEADFLRLSRYARDMVATEYERCVRFENSLKDNLRVLIAPQRECEFAVLVYKAKITEEVKRAERQNSEKRKVKRDSGSSGTGMKPSKKARSDGPVRVGPIVAPAVVAICQLCNRRHPGECCRSTGACLRRGSTEHQVKDYLLRGNQMQAPATETA</sequence>
<dbReference type="Pfam" id="PF03732">
    <property type="entry name" value="Retrotrans_gag"/>
    <property type="match status" value="1"/>
</dbReference>
<dbReference type="AlphaFoldDB" id="A0A1U8PA63"/>
<dbReference type="PaxDb" id="3635-A0A1U8PA63"/>
<gene>
    <name evidence="4" type="primary">LOC107955861</name>
</gene>
<proteinExistence type="predicted"/>
<dbReference type="Proteomes" id="UP000818029">
    <property type="component" value="Chromosome A07"/>
</dbReference>
<organism evidence="3 4">
    <name type="scientific">Gossypium hirsutum</name>
    <name type="common">Upland cotton</name>
    <name type="synonym">Gossypium mexicanum</name>
    <dbReference type="NCBI Taxonomy" id="3635"/>
    <lineage>
        <taxon>Eukaryota</taxon>
        <taxon>Viridiplantae</taxon>
        <taxon>Streptophyta</taxon>
        <taxon>Embryophyta</taxon>
        <taxon>Tracheophyta</taxon>
        <taxon>Spermatophyta</taxon>
        <taxon>Magnoliopsida</taxon>
        <taxon>eudicotyledons</taxon>
        <taxon>Gunneridae</taxon>
        <taxon>Pentapetalae</taxon>
        <taxon>rosids</taxon>
        <taxon>malvids</taxon>
        <taxon>Malvales</taxon>
        <taxon>Malvaceae</taxon>
        <taxon>Malvoideae</taxon>
        <taxon>Gossypium</taxon>
    </lineage>
</organism>
<evidence type="ECO:0000313" key="3">
    <source>
        <dbReference type="Proteomes" id="UP000818029"/>
    </source>
</evidence>
<evidence type="ECO:0000313" key="4">
    <source>
        <dbReference type="RefSeq" id="XP_016747139.1"/>
    </source>
</evidence>
<feature type="domain" description="Retrotransposon gag" evidence="2">
    <location>
        <begin position="77"/>
        <end position="135"/>
    </location>
</feature>
<accession>A0A1U8PA63</accession>
<feature type="region of interest" description="Disordered" evidence="1">
    <location>
        <begin position="166"/>
        <end position="199"/>
    </location>
</feature>
<dbReference type="PANTHER" id="PTHR34482">
    <property type="entry name" value="DNA DAMAGE-INDUCIBLE PROTEIN 1-LIKE"/>
    <property type="match status" value="1"/>
</dbReference>
<keyword evidence="3" id="KW-1185">Reference proteome</keyword>
<evidence type="ECO:0000259" key="2">
    <source>
        <dbReference type="Pfam" id="PF03732"/>
    </source>
</evidence>
<dbReference type="RefSeq" id="XP_016747139.1">
    <property type="nucleotide sequence ID" value="XM_016891650.1"/>
</dbReference>
<dbReference type="GeneID" id="107955861"/>
<reference evidence="4" key="2">
    <citation type="submission" date="2025-08" db="UniProtKB">
        <authorList>
            <consortium name="RefSeq"/>
        </authorList>
    </citation>
    <scope>IDENTIFICATION</scope>
</reference>
<dbReference type="PANTHER" id="PTHR34482:SF36">
    <property type="entry name" value="RETROTRANSPOSON GAG DOMAIN-CONTAINING PROTEIN"/>
    <property type="match status" value="1"/>
</dbReference>
<name>A0A1U8PA63_GOSHI</name>
<protein>
    <recommendedName>
        <fullName evidence="2">Retrotransposon gag domain-containing protein</fullName>
    </recommendedName>
</protein>
<dbReference type="KEGG" id="ghi:107955861"/>
<reference evidence="3" key="1">
    <citation type="journal article" date="2020" name="Nat. Genet.">
        <title>Genomic diversifications of five Gossypium allopolyploid species and their impact on cotton improvement.</title>
        <authorList>
            <person name="Chen Z.J."/>
            <person name="Sreedasyam A."/>
            <person name="Ando A."/>
            <person name="Song Q."/>
            <person name="De Santiago L.M."/>
            <person name="Hulse-Kemp A.M."/>
            <person name="Ding M."/>
            <person name="Ye W."/>
            <person name="Kirkbride R.C."/>
            <person name="Jenkins J."/>
            <person name="Plott C."/>
            <person name="Lovell J."/>
            <person name="Lin Y.M."/>
            <person name="Vaughn R."/>
            <person name="Liu B."/>
            <person name="Simpson S."/>
            <person name="Scheffler B.E."/>
            <person name="Wen L."/>
            <person name="Saski C.A."/>
            <person name="Grover C.E."/>
            <person name="Hu G."/>
            <person name="Conover J.L."/>
            <person name="Carlson J.W."/>
            <person name="Shu S."/>
            <person name="Boston L.B."/>
            <person name="Williams M."/>
            <person name="Peterson D.G."/>
            <person name="McGee K."/>
            <person name="Jones D.C."/>
            <person name="Wendel J.F."/>
            <person name="Stelly D.M."/>
            <person name="Grimwood J."/>
            <person name="Schmutz J."/>
        </authorList>
    </citation>
    <scope>NUCLEOTIDE SEQUENCE [LARGE SCALE GENOMIC DNA]</scope>
    <source>
        <strain evidence="3">cv. TM-1</strain>
    </source>
</reference>
<dbReference type="InterPro" id="IPR005162">
    <property type="entry name" value="Retrotrans_gag_dom"/>
</dbReference>